<organism evidence="1 2">
    <name type="scientific">Bacillus wiedmannii</name>
    <dbReference type="NCBI Taxonomy" id="1890302"/>
    <lineage>
        <taxon>Bacteria</taxon>
        <taxon>Bacillati</taxon>
        <taxon>Bacillota</taxon>
        <taxon>Bacilli</taxon>
        <taxon>Bacillales</taxon>
        <taxon>Bacillaceae</taxon>
        <taxon>Bacillus</taxon>
        <taxon>Bacillus cereus group</taxon>
    </lineage>
</organism>
<dbReference type="AlphaFoldDB" id="A0A0G8C002"/>
<dbReference type="Proteomes" id="UP000035350">
    <property type="component" value="Unassembled WGS sequence"/>
</dbReference>
<accession>A0A0G8C002</accession>
<proteinExistence type="predicted"/>
<gene>
    <name evidence="1" type="ORF">B4147_1925</name>
</gene>
<evidence type="ECO:0000313" key="1">
    <source>
        <dbReference type="EMBL" id="KKZ92689.1"/>
    </source>
</evidence>
<name>A0A0G8C002_9BACI</name>
<evidence type="ECO:0000313" key="2">
    <source>
        <dbReference type="Proteomes" id="UP000035350"/>
    </source>
</evidence>
<comment type="caution">
    <text evidence="1">The sequence shown here is derived from an EMBL/GenBank/DDBJ whole genome shotgun (WGS) entry which is preliminary data.</text>
</comment>
<protein>
    <submittedName>
        <fullName evidence="1">Uncharacterized protein</fullName>
    </submittedName>
</protein>
<reference evidence="2" key="2">
    <citation type="submission" date="2015-04" db="EMBL/GenBank/DDBJ databases">
        <title>Draft Genome Sequences of Eight Spore-Forming Food Isolates of Bacillus cereus Genome sequencing.</title>
        <authorList>
            <person name="Krawcyk A.O."/>
            <person name="de Jong A."/>
            <person name="Eijlander R.T."/>
            <person name="Berendsen E.M."/>
            <person name="Holsappel S."/>
            <person name="Wells-Bennik M."/>
            <person name="Kuipers O.P."/>
        </authorList>
    </citation>
    <scope>NUCLEOTIDE SEQUENCE [LARGE SCALE GENOMIC DNA]</scope>
    <source>
        <strain evidence="2">B4147</strain>
    </source>
</reference>
<dbReference type="PATRIC" id="fig|1396.433.peg.4646"/>
<reference evidence="1 2" key="1">
    <citation type="journal article" date="2015" name="Genome Announc.">
        <title>Next-Generation Whole-Genome Sequencing of Eight Strains of Bacillus cereus, Isolated from Food.</title>
        <authorList>
            <person name="Krawczyk A.O."/>
            <person name="de Jong A."/>
            <person name="Eijlander R.T."/>
            <person name="Berendsen E.M."/>
            <person name="Holsappel S."/>
            <person name="Wells-Bennik M.H."/>
            <person name="Kuipers O.P."/>
        </authorList>
    </citation>
    <scope>NUCLEOTIDE SEQUENCE [LARGE SCALE GENOMIC DNA]</scope>
    <source>
        <strain evidence="1 2">B4147</strain>
    </source>
</reference>
<dbReference type="EMBL" id="LCYN01000031">
    <property type="protein sequence ID" value="KKZ92689.1"/>
    <property type="molecule type" value="Genomic_DNA"/>
</dbReference>
<sequence length="42" mass="5505">MEDNFIRFEFENNISMLLEERYMRDKRRLRWNLIRFTEYNKS</sequence>